<reference evidence="3" key="1">
    <citation type="submission" date="2013-12" db="EMBL/GenBank/DDBJ databases">
        <authorList>
            <person name="Genoscope - CEA"/>
        </authorList>
    </citation>
    <scope>NUCLEOTIDE SEQUENCE</scope>
    <source>
        <strain evidence="3">CBS 1993</strain>
    </source>
</reference>
<dbReference type="EMBL" id="HG793128">
    <property type="protein sequence ID" value="CDK27478.1"/>
    <property type="molecule type" value="Genomic_DNA"/>
</dbReference>
<gene>
    <name evidence="3" type="ORF">KUCA_T00003456001</name>
</gene>
<dbReference type="Pfam" id="PF12273">
    <property type="entry name" value="RCR"/>
    <property type="match status" value="1"/>
</dbReference>
<dbReference type="GO" id="GO:0016192">
    <property type="term" value="P:vesicle-mediated transport"/>
    <property type="evidence" value="ECO:0007669"/>
    <property type="project" value="TreeGrafter"/>
</dbReference>
<keyword evidence="2" id="KW-1133">Transmembrane helix</keyword>
<keyword evidence="2" id="KW-0812">Transmembrane</keyword>
<dbReference type="PANTHER" id="PTHR28187">
    <property type="entry name" value="PROTEIN RCR1-RELATED"/>
    <property type="match status" value="1"/>
</dbReference>
<reference evidence="3" key="2">
    <citation type="submission" date="2014-02" db="EMBL/GenBank/DDBJ databases">
        <title>Complete DNA sequence of /Kuraishia capsulata/ illustrates novel genomic features among budding yeasts (/Saccharomycotina/).</title>
        <authorList>
            <person name="Morales L."/>
            <person name="Noel B."/>
            <person name="Porcel B."/>
            <person name="Marcet-Houben M."/>
            <person name="Hullo M-F."/>
            <person name="Sacerdot C."/>
            <person name="Tekaia F."/>
            <person name="Leh-Louis V."/>
            <person name="Despons L."/>
            <person name="Khanna V."/>
            <person name="Aury J-M."/>
            <person name="Barbe V."/>
            <person name="Couloux A."/>
            <person name="Labadie K."/>
            <person name="Pelletier E."/>
            <person name="Souciet J-L."/>
            <person name="Boekhout T."/>
            <person name="Gabaldon T."/>
            <person name="Wincker P."/>
            <person name="Dujon B."/>
        </authorList>
    </citation>
    <scope>NUCLEOTIDE SEQUENCE</scope>
    <source>
        <strain evidence="3">CBS 1993</strain>
    </source>
</reference>
<evidence type="ECO:0000256" key="1">
    <source>
        <dbReference type="SAM" id="MobiDB-lite"/>
    </source>
</evidence>
<name>W6MMP1_9ASCO</name>
<protein>
    <submittedName>
        <fullName evidence="3">Uncharacterized protein</fullName>
    </submittedName>
</protein>
<keyword evidence="2" id="KW-0472">Membrane</keyword>
<organism evidence="3 4">
    <name type="scientific">Kuraishia capsulata CBS 1993</name>
    <dbReference type="NCBI Taxonomy" id="1382522"/>
    <lineage>
        <taxon>Eukaryota</taxon>
        <taxon>Fungi</taxon>
        <taxon>Dikarya</taxon>
        <taxon>Ascomycota</taxon>
        <taxon>Saccharomycotina</taxon>
        <taxon>Pichiomycetes</taxon>
        <taxon>Pichiales</taxon>
        <taxon>Pichiaceae</taxon>
        <taxon>Kuraishia</taxon>
    </lineage>
</organism>
<feature type="compositionally biased region" description="Polar residues" evidence="1">
    <location>
        <begin position="125"/>
        <end position="135"/>
    </location>
</feature>
<dbReference type="PANTHER" id="PTHR28187:SF1">
    <property type="entry name" value="PROTEIN RCR1-RELATED"/>
    <property type="match status" value="1"/>
</dbReference>
<sequence length="173" mass="19504">MEFLLCVVITIFTADPLLTIADNTSNSAKWAFFVFLIVIVIFLFGYTFLINVRRIKRGAKPVRGTAWITPPSYQQSQRHYNEPVVNPVPPYSQEARPEDAGYYDQSGVFHANPNVQKEYELNGGVTQNETGTSNMPYPDSAHIRNDSQSHQYTRPAGPPPGLEQRDYTAPPRV</sequence>
<feature type="region of interest" description="Disordered" evidence="1">
    <location>
        <begin position="78"/>
        <end position="99"/>
    </location>
</feature>
<evidence type="ECO:0000313" key="3">
    <source>
        <dbReference type="EMBL" id="CDK27478.1"/>
    </source>
</evidence>
<keyword evidence="4" id="KW-1185">Reference proteome</keyword>
<proteinExistence type="predicted"/>
<feature type="region of interest" description="Disordered" evidence="1">
    <location>
        <begin position="125"/>
        <end position="173"/>
    </location>
</feature>
<dbReference type="AlphaFoldDB" id="W6MMP1"/>
<dbReference type="GeneID" id="34520860"/>
<dbReference type="RefSeq" id="XP_022459472.1">
    <property type="nucleotide sequence ID" value="XM_022601872.1"/>
</dbReference>
<evidence type="ECO:0000256" key="2">
    <source>
        <dbReference type="SAM" id="Phobius"/>
    </source>
</evidence>
<feature type="transmembrane region" description="Helical" evidence="2">
    <location>
        <begin position="31"/>
        <end position="50"/>
    </location>
</feature>
<dbReference type="HOGENOM" id="CLU_078289_1_1_1"/>
<accession>W6MMP1</accession>
<dbReference type="OrthoDB" id="4088875at2759"/>
<dbReference type="InterPro" id="IPR020999">
    <property type="entry name" value="Chitin_synth_reg_RCR"/>
</dbReference>
<dbReference type="Proteomes" id="UP000019384">
    <property type="component" value="Unassembled WGS sequence"/>
</dbReference>
<evidence type="ECO:0000313" key="4">
    <source>
        <dbReference type="Proteomes" id="UP000019384"/>
    </source>
</evidence>